<feature type="domain" description="HTH tetR-type" evidence="3">
    <location>
        <begin position="12"/>
        <end position="72"/>
    </location>
</feature>
<sequence>MNTISRREREKQAREEDIINAAEKIFIKEGYNEASMEQIARECQFTRKTLYQYFANKEDLYYTVVIRGFTKLLEYFEKEIKNGTTGFEKLQNLGFAYYKFYKDFSGIFALMNYVGYVKSKKESEDKLKEFNKITDSVAQQVAKIIDEGKKDGTIRTDVDTMSLTLSSEFSLTGFFHMLSVSGKTFMSHFSLNEEEFIRFNINLLCDAIRKKN</sequence>
<keyword evidence="1 2" id="KW-0238">DNA-binding</keyword>
<proteinExistence type="predicted"/>
<feature type="DNA-binding region" description="H-T-H motif" evidence="2">
    <location>
        <begin position="35"/>
        <end position="54"/>
    </location>
</feature>
<dbReference type="Gene3D" id="1.10.357.10">
    <property type="entry name" value="Tetracycline Repressor, domain 2"/>
    <property type="match status" value="1"/>
</dbReference>
<dbReference type="PANTHER" id="PTHR30328">
    <property type="entry name" value="TRANSCRIPTIONAL REPRESSOR"/>
    <property type="match status" value="1"/>
</dbReference>
<dbReference type="InterPro" id="IPR050109">
    <property type="entry name" value="HTH-type_TetR-like_transc_reg"/>
</dbReference>
<evidence type="ECO:0000313" key="4">
    <source>
        <dbReference type="EMBL" id="MFL0250940.1"/>
    </source>
</evidence>
<dbReference type="PRINTS" id="PR00455">
    <property type="entry name" value="HTHTETR"/>
</dbReference>
<dbReference type="Gene3D" id="1.10.10.60">
    <property type="entry name" value="Homeodomain-like"/>
    <property type="match status" value="1"/>
</dbReference>
<organism evidence="4 5">
    <name type="scientific">Clostridium neuense</name>
    <dbReference type="NCBI Taxonomy" id="1728934"/>
    <lineage>
        <taxon>Bacteria</taxon>
        <taxon>Bacillati</taxon>
        <taxon>Bacillota</taxon>
        <taxon>Clostridia</taxon>
        <taxon>Eubacteriales</taxon>
        <taxon>Clostridiaceae</taxon>
        <taxon>Clostridium</taxon>
    </lineage>
</organism>
<reference evidence="4 5" key="1">
    <citation type="submission" date="2024-11" db="EMBL/GenBank/DDBJ databases">
        <authorList>
            <person name="Heng Y.C."/>
            <person name="Lim A.C.H."/>
            <person name="Lee J.K.Y."/>
            <person name="Kittelmann S."/>
        </authorList>
    </citation>
    <scope>NUCLEOTIDE SEQUENCE [LARGE SCALE GENOMIC DNA]</scope>
    <source>
        <strain evidence="4 5">WILCCON 0114</strain>
    </source>
</reference>
<dbReference type="SUPFAM" id="SSF46689">
    <property type="entry name" value="Homeodomain-like"/>
    <property type="match status" value="1"/>
</dbReference>
<gene>
    <name evidence="4" type="ORF">ACJDT4_10950</name>
</gene>
<dbReference type="RefSeq" id="WP_406787599.1">
    <property type="nucleotide sequence ID" value="NZ_JBJIAA010000008.1"/>
</dbReference>
<evidence type="ECO:0000256" key="1">
    <source>
        <dbReference type="ARBA" id="ARBA00023125"/>
    </source>
</evidence>
<evidence type="ECO:0000256" key="2">
    <source>
        <dbReference type="PROSITE-ProRule" id="PRU00335"/>
    </source>
</evidence>
<dbReference type="Proteomes" id="UP001623592">
    <property type="component" value="Unassembled WGS sequence"/>
</dbReference>
<dbReference type="SUPFAM" id="SSF48498">
    <property type="entry name" value="Tetracyclin repressor-like, C-terminal domain"/>
    <property type="match status" value="1"/>
</dbReference>
<dbReference type="InterPro" id="IPR009057">
    <property type="entry name" value="Homeodomain-like_sf"/>
</dbReference>
<dbReference type="InterPro" id="IPR001647">
    <property type="entry name" value="HTH_TetR"/>
</dbReference>
<dbReference type="PROSITE" id="PS50977">
    <property type="entry name" value="HTH_TETR_2"/>
    <property type="match status" value="1"/>
</dbReference>
<protein>
    <submittedName>
        <fullName evidence="4">TetR/AcrR family transcriptional regulator</fullName>
    </submittedName>
</protein>
<dbReference type="Pfam" id="PF00440">
    <property type="entry name" value="TetR_N"/>
    <property type="match status" value="1"/>
</dbReference>
<keyword evidence="5" id="KW-1185">Reference proteome</keyword>
<evidence type="ECO:0000313" key="5">
    <source>
        <dbReference type="Proteomes" id="UP001623592"/>
    </source>
</evidence>
<dbReference type="PANTHER" id="PTHR30328:SF54">
    <property type="entry name" value="HTH-TYPE TRANSCRIPTIONAL REPRESSOR SCO4008"/>
    <property type="match status" value="1"/>
</dbReference>
<comment type="caution">
    <text evidence="4">The sequence shown here is derived from an EMBL/GenBank/DDBJ whole genome shotgun (WGS) entry which is preliminary data.</text>
</comment>
<evidence type="ECO:0000259" key="3">
    <source>
        <dbReference type="PROSITE" id="PS50977"/>
    </source>
</evidence>
<dbReference type="EMBL" id="JBJIAA010000008">
    <property type="protein sequence ID" value="MFL0250940.1"/>
    <property type="molecule type" value="Genomic_DNA"/>
</dbReference>
<name>A0ABW8THJ6_9CLOT</name>
<dbReference type="InterPro" id="IPR036271">
    <property type="entry name" value="Tet_transcr_reg_TetR-rel_C_sf"/>
</dbReference>
<accession>A0ABW8THJ6</accession>